<protein>
    <recommendedName>
        <fullName evidence="4 10">Enolase</fullName>
        <ecNumber evidence="3 10">4.2.1.11</ecNumber>
    </recommendedName>
    <alternativeName>
        <fullName evidence="10">2-phospho-D-glycerate hydro-lyase</fullName>
    </alternativeName>
    <alternativeName>
        <fullName evidence="10">2-phosphoglycerate dehydratase</fullName>
    </alternativeName>
</protein>
<dbReference type="SFLD" id="SFLDG00178">
    <property type="entry name" value="enolase"/>
    <property type="match status" value="1"/>
</dbReference>
<gene>
    <name evidence="10 13" type="primary">eno</name>
    <name evidence="13" type="ORF">ACFOSX_14385</name>
</gene>
<feature type="binding site" evidence="10">
    <location>
        <position position="289"/>
    </location>
    <ligand>
        <name>Mg(2+)</name>
        <dbReference type="ChEBI" id="CHEBI:18420"/>
    </ligand>
</feature>
<organism evidence="13 14">
    <name type="scientific">Winogradskyella maritima</name>
    <dbReference type="NCBI Taxonomy" id="1517766"/>
    <lineage>
        <taxon>Bacteria</taxon>
        <taxon>Pseudomonadati</taxon>
        <taxon>Bacteroidota</taxon>
        <taxon>Flavobacteriia</taxon>
        <taxon>Flavobacteriales</taxon>
        <taxon>Flavobacteriaceae</taxon>
        <taxon>Winogradskyella</taxon>
    </lineage>
</organism>
<dbReference type="Pfam" id="PF00113">
    <property type="entry name" value="Enolase_C"/>
    <property type="match status" value="1"/>
</dbReference>
<evidence type="ECO:0000313" key="14">
    <source>
        <dbReference type="Proteomes" id="UP001595812"/>
    </source>
</evidence>
<dbReference type="EMBL" id="JBHSAT010000023">
    <property type="protein sequence ID" value="MFC3878425.1"/>
    <property type="molecule type" value="Genomic_DNA"/>
</dbReference>
<keyword evidence="5 10" id="KW-0964">Secreted</keyword>
<dbReference type="SFLD" id="SFLDS00001">
    <property type="entry name" value="Enolase"/>
    <property type="match status" value="1"/>
</dbReference>
<dbReference type="CDD" id="cd03313">
    <property type="entry name" value="enolase"/>
    <property type="match status" value="1"/>
</dbReference>
<sequence length="430" mass="46266">MSIIINIHARQILDSRGNPTVEVDVITENGILGRAAVPSGASTGEHEAVELRDGGSAFMGKGVSKAVKNVNDIIAQELMGVSVFEQNYIDKLMCEIDGTPNKSKLGANAILGVSLATAKAAANELNMPLYRYVGGVSANTLPVPMMNIINGGSHSDAPIAFQEFMAMPVKAENFTHAMQMGTEIFHHLKKVLHDRNLSTAVGDEGGFAPNLEGGTEDALETIAKAVSNAGYTLGDDVMIALDCAAAEFYKDGKYDYTIFEGDSGKVRTSQEQADYLADLASKYPIISIEDGMDENDWDGWKYLTDKIGDKVQLVGDDLFVTNVERLGRGINEGIANSILIKVNQIGTLTETIAAVNMAHNAGYTSVMSHRSGETEDNTIADLAVALNTGQIKTGSASRSDRMAKYNQLLRIEEELGEVAYFPKENAFKLK</sequence>
<feature type="domain" description="Enolase C-terminal TIM barrel" evidence="11">
    <location>
        <begin position="138"/>
        <end position="429"/>
    </location>
</feature>
<dbReference type="RefSeq" id="WP_386102752.1">
    <property type="nucleotide sequence ID" value="NZ_JBHSAT010000023.1"/>
</dbReference>
<comment type="caution">
    <text evidence="13">The sequence shown here is derived from an EMBL/GenBank/DDBJ whole genome shotgun (WGS) entry which is preliminary data.</text>
</comment>
<comment type="function">
    <text evidence="9 10">Catalyzes the reversible conversion of 2-phosphoglycerate (2-PG) into phosphoenolpyruvate (PEP). It is essential for the degradation of carbohydrates via glycolysis.</text>
</comment>
<evidence type="ECO:0000256" key="8">
    <source>
        <dbReference type="ARBA" id="ARBA00023239"/>
    </source>
</evidence>
<dbReference type="PROSITE" id="PS00164">
    <property type="entry name" value="ENOLASE"/>
    <property type="match status" value="1"/>
</dbReference>
<dbReference type="PANTHER" id="PTHR11902">
    <property type="entry name" value="ENOLASE"/>
    <property type="match status" value="1"/>
</dbReference>
<reference evidence="14" key="1">
    <citation type="journal article" date="2019" name="Int. J. Syst. Evol. Microbiol.">
        <title>The Global Catalogue of Microorganisms (GCM) 10K type strain sequencing project: providing services to taxonomists for standard genome sequencing and annotation.</title>
        <authorList>
            <consortium name="The Broad Institute Genomics Platform"/>
            <consortium name="The Broad Institute Genome Sequencing Center for Infectious Disease"/>
            <person name="Wu L."/>
            <person name="Ma J."/>
        </authorList>
    </citation>
    <scope>NUCLEOTIDE SEQUENCE [LARGE SCALE GENOMIC DNA]</scope>
    <source>
        <strain evidence="14">CECT 8979</strain>
    </source>
</reference>
<evidence type="ECO:0000256" key="2">
    <source>
        <dbReference type="ARBA" id="ARBA00009604"/>
    </source>
</evidence>
<evidence type="ECO:0000256" key="3">
    <source>
        <dbReference type="ARBA" id="ARBA00012058"/>
    </source>
</evidence>
<dbReference type="SMART" id="SM01193">
    <property type="entry name" value="Enolase_N"/>
    <property type="match status" value="1"/>
</dbReference>
<keyword evidence="10" id="KW-0479">Metal-binding</keyword>
<feature type="binding site" evidence="10">
    <location>
        <position position="316"/>
    </location>
    <ligand>
        <name>Mg(2+)</name>
        <dbReference type="ChEBI" id="CHEBI:18420"/>
    </ligand>
</feature>
<evidence type="ECO:0000256" key="1">
    <source>
        <dbReference type="ARBA" id="ARBA00005031"/>
    </source>
</evidence>
<comment type="cofactor">
    <cofactor evidence="10">
        <name>Mg(2+)</name>
        <dbReference type="ChEBI" id="CHEBI:18420"/>
    </cofactor>
    <text evidence="10">Binds a second Mg(2+) ion via substrate during catalysis.</text>
</comment>
<dbReference type="PRINTS" id="PR00148">
    <property type="entry name" value="ENOLASE"/>
</dbReference>
<dbReference type="HAMAP" id="MF_00318">
    <property type="entry name" value="Enolase"/>
    <property type="match status" value="1"/>
</dbReference>
<keyword evidence="10" id="KW-0963">Cytoplasm</keyword>
<evidence type="ECO:0000256" key="7">
    <source>
        <dbReference type="ARBA" id="ARBA00023152"/>
    </source>
</evidence>
<evidence type="ECO:0000256" key="6">
    <source>
        <dbReference type="ARBA" id="ARBA00022842"/>
    </source>
</evidence>
<comment type="pathway">
    <text evidence="1 10">Carbohydrate degradation; glycolysis; pyruvate from D-glyceraldehyde 3-phosphate: step 4/5.</text>
</comment>
<dbReference type="Proteomes" id="UP001595812">
    <property type="component" value="Unassembled WGS sequence"/>
</dbReference>
<dbReference type="Pfam" id="PF03952">
    <property type="entry name" value="Enolase_N"/>
    <property type="match status" value="1"/>
</dbReference>
<dbReference type="InterPro" id="IPR020810">
    <property type="entry name" value="Enolase_C"/>
</dbReference>
<dbReference type="GO" id="GO:0004634">
    <property type="term" value="F:phosphopyruvate hydratase activity"/>
    <property type="evidence" value="ECO:0007669"/>
    <property type="project" value="UniProtKB-EC"/>
</dbReference>
<comment type="catalytic activity">
    <reaction evidence="10">
        <text>(2R)-2-phosphoglycerate = phosphoenolpyruvate + H2O</text>
        <dbReference type="Rhea" id="RHEA:10164"/>
        <dbReference type="ChEBI" id="CHEBI:15377"/>
        <dbReference type="ChEBI" id="CHEBI:58289"/>
        <dbReference type="ChEBI" id="CHEBI:58702"/>
        <dbReference type="EC" id="4.2.1.11"/>
    </reaction>
</comment>
<dbReference type="SMART" id="SM01192">
    <property type="entry name" value="Enolase_C"/>
    <property type="match status" value="1"/>
</dbReference>
<feature type="domain" description="Enolase N-terminal" evidence="12">
    <location>
        <begin position="4"/>
        <end position="133"/>
    </location>
</feature>
<dbReference type="InterPro" id="IPR000941">
    <property type="entry name" value="Enolase"/>
</dbReference>
<dbReference type="InterPro" id="IPR020809">
    <property type="entry name" value="Enolase_CS"/>
</dbReference>
<dbReference type="NCBIfam" id="TIGR01060">
    <property type="entry name" value="eno"/>
    <property type="match status" value="1"/>
</dbReference>
<dbReference type="SUPFAM" id="SSF54826">
    <property type="entry name" value="Enolase N-terminal domain-like"/>
    <property type="match status" value="1"/>
</dbReference>
<evidence type="ECO:0000259" key="11">
    <source>
        <dbReference type="SMART" id="SM01192"/>
    </source>
</evidence>
<evidence type="ECO:0000259" key="12">
    <source>
        <dbReference type="SMART" id="SM01193"/>
    </source>
</evidence>
<accession>A0ABV8ALC3</accession>
<evidence type="ECO:0000256" key="5">
    <source>
        <dbReference type="ARBA" id="ARBA00022525"/>
    </source>
</evidence>
<keyword evidence="14" id="KW-1185">Reference proteome</keyword>
<feature type="binding site" evidence="10">
    <location>
        <position position="370"/>
    </location>
    <ligand>
        <name>(2R)-2-phosphoglycerate</name>
        <dbReference type="ChEBI" id="CHEBI:58289"/>
    </ligand>
</feature>
<dbReference type="InterPro" id="IPR029017">
    <property type="entry name" value="Enolase-like_N"/>
</dbReference>
<dbReference type="Gene3D" id="3.30.390.10">
    <property type="entry name" value="Enolase-like, N-terminal domain"/>
    <property type="match status" value="1"/>
</dbReference>
<keyword evidence="6 10" id="KW-0460">Magnesium</keyword>
<dbReference type="InterPro" id="IPR020811">
    <property type="entry name" value="Enolase_N"/>
</dbReference>
<feature type="binding site" evidence="10">
    <location>
        <position position="242"/>
    </location>
    <ligand>
        <name>Mg(2+)</name>
        <dbReference type="ChEBI" id="CHEBI:18420"/>
    </ligand>
</feature>
<proteinExistence type="inferred from homology"/>
<dbReference type="SUPFAM" id="SSF51604">
    <property type="entry name" value="Enolase C-terminal domain-like"/>
    <property type="match status" value="1"/>
</dbReference>
<dbReference type="PANTHER" id="PTHR11902:SF1">
    <property type="entry name" value="ENOLASE"/>
    <property type="match status" value="1"/>
</dbReference>
<comment type="similarity">
    <text evidence="2 10">Belongs to the enolase family.</text>
</comment>
<evidence type="ECO:0000256" key="4">
    <source>
        <dbReference type="ARBA" id="ARBA00017068"/>
    </source>
</evidence>
<dbReference type="Gene3D" id="3.20.20.120">
    <property type="entry name" value="Enolase-like C-terminal domain"/>
    <property type="match status" value="1"/>
</dbReference>
<keyword evidence="8 10" id="KW-0456">Lyase</keyword>
<feature type="binding site" evidence="10">
    <location>
        <position position="162"/>
    </location>
    <ligand>
        <name>(2R)-2-phosphoglycerate</name>
        <dbReference type="ChEBI" id="CHEBI:58289"/>
    </ligand>
</feature>
<evidence type="ECO:0000256" key="10">
    <source>
        <dbReference type="HAMAP-Rule" id="MF_00318"/>
    </source>
</evidence>
<feature type="binding site" evidence="10">
    <location>
        <position position="341"/>
    </location>
    <ligand>
        <name>(2R)-2-phosphoglycerate</name>
        <dbReference type="ChEBI" id="CHEBI:58289"/>
    </ligand>
</feature>
<comment type="subcellular location">
    <subcellularLocation>
        <location evidence="10">Cytoplasm</location>
    </subcellularLocation>
    <subcellularLocation>
        <location evidence="10">Secreted</location>
    </subcellularLocation>
    <subcellularLocation>
        <location evidence="10">Cell surface</location>
    </subcellularLocation>
    <text evidence="10">Fractions of enolase are present in both the cytoplasm and on the cell surface.</text>
</comment>
<feature type="binding site" evidence="10">
    <location>
        <position position="392"/>
    </location>
    <ligand>
        <name>(2R)-2-phosphoglycerate</name>
        <dbReference type="ChEBI" id="CHEBI:58289"/>
    </ligand>
</feature>
<dbReference type="SFLD" id="SFLDF00002">
    <property type="entry name" value="enolase"/>
    <property type="match status" value="1"/>
</dbReference>
<keyword evidence="7 10" id="KW-0324">Glycolysis</keyword>
<feature type="binding site" evidence="10">
    <location>
        <position position="371"/>
    </location>
    <ligand>
        <name>(2R)-2-phosphoglycerate</name>
        <dbReference type="ChEBI" id="CHEBI:58289"/>
    </ligand>
</feature>
<evidence type="ECO:0000256" key="9">
    <source>
        <dbReference type="ARBA" id="ARBA00045763"/>
    </source>
</evidence>
<feature type="active site" description="Proton donor" evidence="10">
    <location>
        <position position="204"/>
    </location>
</feature>
<feature type="active site" description="Proton acceptor" evidence="10">
    <location>
        <position position="341"/>
    </location>
</feature>
<evidence type="ECO:0000313" key="13">
    <source>
        <dbReference type="EMBL" id="MFC3878425.1"/>
    </source>
</evidence>
<dbReference type="InterPro" id="IPR036849">
    <property type="entry name" value="Enolase-like_C_sf"/>
</dbReference>
<name>A0ABV8ALC3_9FLAO</name>
<dbReference type="PIRSF" id="PIRSF001400">
    <property type="entry name" value="Enolase"/>
    <property type="match status" value="1"/>
</dbReference>
<dbReference type="EC" id="4.2.1.11" evidence="3 10"/>